<dbReference type="Gene3D" id="2.40.10.220">
    <property type="entry name" value="predicted glycosyltransferase like domains"/>
    <property type="match status" value="1"/>
</dbReference>
<gene>
    <name evidence="2" type="ORF">DN062_03725</name>
</gene>
<evidence type="ECO:0000313" key="3">
    <source>
        <dbReference type="Proteomes" id="UP000250744"/>
    </source>
</evidence>
<dbReference type="Proteomes" id="UP000250744">
    <property type="component" value="Unassembled WGS sequence"/>
</dbReference>
<name>A0A364NR66_9GAMM</name>
<sequence length="116" mass="12767">MSIVPRISHGILSLTIETKEDLYKSFMPFVVNSGLFIPTSRPYRLGDEVFVLVTLLDEPDKIPVTGKVIWITPKAAQGGRVPGIGIQLSGEDMALVRKIENILAGALNSNRRTYTL</sequence>
<comment type="caution">
    <text evidence="2">The sequence shown here is derived from an EMBL/GenBank/DDBJ whole genome shotgun (WGS) entry which is preliminary data.</text>
</comment>
<dbReference type="RefSeq" id="WP_112157637.1">
    <property type="nucleotide sequence ID" value="NZ_QKRX01000002.1"/>
</dbReference>
<dbReference type="OrthoDB" id="5296245at2"/>
<dbReference type="InterPro" id="IPR009875">
    <property type="entry name" value="PilZ_domain"/>
</dbReference>
<feature type="domain" description="PilZ" evidence="1">
    <location>
        <begin position="13"/>
        <end position="104"/>
    </location>
</feature>
<dbReference type="Pfam" id="PF07238">
    <property type="entry name" value="PilZ"/>
    <property type="match status" value="1"/>
</dbReference>
<dbReference type="EMBL" id="QKRX01000002">
    <property type="protein sequence ID" value="RAU19375.1"/>
    <property type="molecule type" value="Genomic_DNA"/>
</dbReference>
<accession>A0A364NR66</accession>
<dbReference type="GO" id="GO:0035438">
    <property type="term" value="F:cyclic-di-GMP binding"/>
    <property type="evidence" value="ECO:0007669"/>
    <property type="project" value="InterPro"/>
</dbReference>
<organism evidence="2 3">
    <name type="scientific">Nitrincola tibetensis</name>
    <dbReference type="NCBI Taxonomy" id="2219697"/>
    <lineage>
        <taxon>Bacteria</taxon>
        <taxon>Pseudomonadati</taxon>
        <taxon>Pseudomonadota</taxon>
        <taxon>Gammaproteobacteria</taxon>
        <taxon>Oceanospirillales</taxon>
        <taxon>Oceanospirillaceae</taxon>
        <taxon>Nitrincola</taxon>
    </lineage>
</organism>
<evidence type="ECO:0000259" key="1">
    <source>
        <dbReference type="Pfam" id="PF07238"/>
    </source>
</evidence>
<protein>
    <submittedName>
        <fullName evidence="2">Pilus assembly protein PilZ</fullName>
    </submittedName>
</protein>
<proteinExistence type="predicted"/>
<reference evidence="2 3" key="1">
    <citation type="submission" date="2018-06" db="EMBL/GenBank/DDBJ databases">
        <title>Nitrincola tibetense sp. nov., isolated from Lake XuguoCo on Tibetan Plateau.</title>
        <authorList>
            <person name="Xing P."/>
        </authorList>
    </citation>
    <scope>NUCLEOTIDE SEQUENCE [LARGE SCALE GENOMIC DNA]</scope>
    <source>
        <strain evidence="3">xg18</strain>
    </source>
</reference>
<dbReference type="AlphaFoldDB" id="A0A364NR66"/>
<evidence type="ECO:0000313" key="2">
    <source>
        <dbReference type="EMBL" id="RAU19375.1"/>
    </source>
</evidence>
<keyword evidence="3" id="KW-1185">Reference proteome</keyword>